<dbReference type="PANTHER" id="PTHR33221:SF2">
    <property type="entry name" value="TRANSCRIPTIONAL REGULATOR"/>
    <property type="match status" value="1"/>
</dbReference>
<dbReference type="GO" id="GO:0005829">
    <property type="term" value="C:cytosol"/>
    <property type="evidence" value="ECO:0007669"/>
    <property type="project" value="TreeGrafter"/>
</dbReference>
<dbReference type="PROSITE" id="PS01332">
    <property type="entry name" value="HTH_RRF2_1"/>
    <property type="match status" value="1"/>
</dbReference>
<dbReference type="Pfam" id="PF02082">
    <property type="entry name" value="Rrf2"/>
    <property type="match status" value="1"/>
</dbReference>
<dbReference type="SUPFAM" id="SSF46785">
    <property type="entry name" value="Winged helix' DNA-binding domain"/>
    <property type="match status" value="1"/>
</dbReference>
<dbReference type="GO" id="GO:0003700">
    <property type="term" value="F:DNA-binding transcription factor activity"/>
    <property type="evidence" value="ECO:0007669"/>
    <property type="project" value="TreeGrafter"/>
</dbReference>
<evidence type="ECO:0000313" key="2">
    <source>
        <dbReference type="Proteomes" id="UP000769766"/>
    </source>
</evidence>
<dbReference type="PANTHER" id="PTHR33221">
    <property type="entry name" value="WINGED HELIX-TURN-HELIX TRANSCRIPTIONAL REGULATOR, RRF2 FAMILY"/>
    <property type="match status" value="1"/>
</dbReference>
<reference evidence="1" key="1">
    <citation type="submission" date="2020-07" db="EMBL/GenBank/DDBJ databases">
        <title>Huge and variable diversity of episymbiotic CPR bacteria and DPANN archaea in groundwater ecosystems.</title>
        <authorList>
            <person name="He C.Y."/>
            <person name="Keren R."/>
            <person name="Whittaker M."/>
            <person name="Farag I.F."/>
            <person name="Doudna J."/>
            <person name="Cate J.H.D."/>
            <person name="Banfield J.F."/>
        </authorList>
    </citation>
    <scope>NUCLEOTIDE SEQUENCE</scope>
    <source>
        <strain evidence="1">NC_groundwater_672_Ag_B-0.1um_62_36</strain>
    </source>
</reference>
<name>A0A932CL03_UNCTE</name>
<sequence>MQISRLTDYGARAMIFMATQPRGTVLPVREISRGTDVPESYLLKVLKNLERAGLTRSHRGLYGGYSLACNPQQVTFLDLFRALQGPPALSSCLRDPQGCSRRHQCPVQPIWLGLQEKIEEEMSRHTLAALAEASRFRVHPESQAGKSLQIP</sequence>
<dbReference type="InterPro" id="IPR036390">
    <property type="entry name" value="WH_DNA-bd_sf"/>
</dbReference>
<organism evidence="1 2">
    <name type="scientific">Tectimicrobiota bacterium</name>
    <dbReference type="NCBI Taxonomy" id="2528274"/>
    <lineage>
        <taxon>Bacteria</taxon>
        <taxon>Pseudomonadati</taxon>
        <taxon>Nitrospinota/Tectimicrobiota group</taxon>
        <taxon>Candidatus Tectimicrobiota</taxon>
    </lineage>
</organism>
<dbReference type="Gene3D" id="1.10.10.10">
    <property type="entry name" value="Winged helix-like DNA-binding domain superfamily/Winged helix DNA-binding domain"/>
    <property type="match status" value="1"/>
</dbReference>
<proteinExistence type="predicted"/>
<comment type="caution">
    <text evidence="1">The sequence shown here is derived from an EMBL/GenBank/DDBJ whole genome shotgun (WGS) entry which is preliminary data.</text>
</comment>
<dbReference type="NCBIfam" id="TIGR00738">
    <property type="entry name" value="rrf2_super"/>
    <property type="match status" value="1"/>
</dbReference>
<evidence type="ECO:0000313" key="1">
    <source>
        <dbReference type="EMBL" id="MBI2875261.1"/>
    </source>
</evidence>
<dbReference type="AlphaFoldDB" id="A0A932CL03"/>
<protein>
    <submittedName>
        <fullName evidence="1">Rrf2 family transcriptional regulator</fullName>
    </submittedName>
</protein>
<dbReference type="PROSITE" id="PS51197">
    <property type="entry name" value="HTH_RRF2_2"/>
    <property type="match status" value="1"/>
</dbReference>
<dbReference type="Proteomes" id="UP000769766">
    <property type="component" value="Unassembled WGS sequence"/>
</dbReference>
<accession>A0A932CL03</accession>
<dbReference type="InterPro" id="IPR030489">
    <property type="entry name" value="TR_Rrf2-type_CS"/>
</dbReference>
<dbReference type="InterPro" id="IPR000944">
    <property type="entry name" value="Tscrpt_reg_Rrf2"/>
</dbReference>
<dbReference type="InterPro" id="IPR036388">
    <property type="entry name" value="WH-like_DNA-bd_sf"/>
</dbReference>
<gene>
    <name evidence="1" type="ORF">HYY20_00075</name>
</gene>
<dbReference type="EMBL" id="JACPRF010000002">
    <property type="protein sequence ID" value="MBI2875261.1"/>
    <property type="molecule type" value="Genomic_DNA"/>
</dbReference>